<evidence type="ECO:0000313" key="1">
    <source>
        <dbReference type="EMBL" id="WCF27883.1"/>
    </source>
</evidence>
<reference evidence="1" key="1">
    <citation type="journal article" date="2022" name="Phytopathology">
        <title>Complete circularized genome resources of seven strains of Xylella fastidiosa subsp. fastidiosa using hybrid assembly reveals unknown plasmids.</title>
        <authorList>
            <person name="Velasco-Amo M.D.P."/>
            <person name="Arias-Giraldo L.F.F."/>
            <person name="Ecija M.R."/>
            <person name="De La Fuente L."/>
            <person name="Marco-Noales E."/>
            <person name="Moralejo E."/>
            <person name="Navas-Cort J.A."/>
            <person name="Landa B.B."/>
        </authorList>
    </citation>
    <scope>NUCLEOTIDE SEQUENCE</scope>
    <source>
        <strain evidence="1">CFBP8073</strain>
    </source>
</reference>
<reference evidence="1" key="2">
    <citation type="submission" date="2022-10" db="EMBL/GenBank/DDBJ databases">
        <authorList>
            <person name="Landa B."/>
            <person name="Arias-Giraldo L.F."/>
            <person name="Roman-Ecija M."/>
            <person name="Velasco-Amo M.P."/>
            <person name="De La Fuente L."/>
            <person name="Marco-Noales E."/>
            <person name="Moralejo E."/>
        </authorList>
    </citation>
    <scope>NUCLEOTIDE SEQUENCE</scope>
    <source>
        <strain evidence="1">CFBP8073</strain>
    </source>
</reference>
<sequence length="50" mass="5498">MSFVYSGFVEMTAKHPLGQPPEFKTGVAFSRQVRATLGRFVVIVLPVAMV</sequence>
<dbReference type="GeneID" id="93905518"/>
<accession>A0AAJ5R0X0</accession>
<proteinExistence type="predicted"/>
<dbReference type="RefSeq" id="WP_155115079.1">
    <property type="nucleotide sequence ID" value="NZ_CP040799.1"/>
</dbReference>
<protein>
    <submittedName>
        <fullName evidence="1">Uncharacterized protein</fullName>
    </submittedName>
</protein>
<gene>
    <name evidence="1" type="ORF">OK117_09620</name>
</gene>
<dbReference type="AlphaFoldDB" id="A0AAJ5R0X0"/>
<dbReference type="Proteomes" id="UP001211513">
    <property type="component" value="Chromosome"/>
</dbReference>
<evidence type="ECO:0000313" key="2">
    <source>
        <dbReference type="Proteomes" id="UP001211513"/>
    </source>
</evidence>
<organism evidence="1 2">
    <name type="scientific">Xylella fastidiosa subsp. fastidiosa</name>
    <dbReference type="NCBI Taxonomy" id="644356"/>
    <lineage>
        <taxon>Bacteria</taxon>
        <taxon>Pseudomonadati</taxon>
        <taxon>Pseudomonadota</taxon>
        <taxon>Gammaproteobacteria</taxon>
        <taxon>Lysobacterales</taxon>
        <taxon>Lysobacteraceae</taxon>
        <taxon>Xylella</taxon>
    </lineage>
</organism>
<dbReference type="EMBL" id="CP109886">
    <property type="protein sequence ID" value="WCF27883.1"/>
    <property type="molecule type" value="Genomic_DNA"/>
</dbReference>
<name>A0AAJ5R0X0_XYLFS</name>